<dbReference type="EMBL" id="APGJ01000003">
    <property type="protein sequence ID" value="EYD73083.1"/>
    <property type="molecule type" value="Genomic_DNA"/>
</dbReference>
<dbReference type="Proteomes" id="UP000025047">
    <property type="component" value="Unassembled WGS sequence"/>
</dbReference>
<reference evidence="1 2" key="1">
    <citation type="submission" date="2013-03" db="EMBL/GenBank/DDBJ databases">
        <authorList>
            <person name="Fiebig A."/>
            <person name="Goeker M."/>
            <person name="Klenk H.-P.P."/>
        </authorList>
    </citation>
    <scope>NUCLEOTIDE SEQUENCE [LARGE SCALE GENOMIC DNA]</scope>
    <source>
        <strain evidence="1 2">DSM 17492</strain>
    </source>
</reference>
<dbReference type="PATRIC" id="fig|1122180.6.peg.609"/>
<comment type="caution">
    <text evidence="1">The sequence shown here is derived from an EMBL/GenBank/DDBJ whole genome shotgun (WGS) entry which is preliminary data.</text>
</comment>
<name>A0A017HG34_9RHOB</name>
<protein>
    <recommendedName>
        <fullName evidence="3">YCII-related domain-containing protein</fullName>
    </recommendedName>
</protein>
<proteinExistence type="predicted"/>
<dbReference type="AlphaFoldDB" id="A0A017HG34"/>
<dbReference type="RefSeq" id="WP_017927887.1">
    <property type="nucleotide sequence ID" value="NZ_KB822996.1"/>
</dbReference>
<dbReference type="Gene3D" id="3.30.70.1060">
    <property type="entry name" value="Dimeric alpha+beta barrel"/>
    <property type="match status" value="1"/>
</dbReference>
<dbReference type="OrthoDB" id="5117987at2"/>
<dbReference type="InterPro" id="IPR011008">
    <property type="entry name" value="Dimeric_a/b-barrel"/>
</dbReference>
<gene>
    <name evidence="1" type="ORF">Lokhon_00608</name>
</gene>
<dbReference type="STRING" id="1122180.Lokhon_00608"/>
<accession>A0A017HG34</accession>
<dbReference type="SUPFAM" id="SSF54909">
    <property type="entry name" value="Dimeric alpha+beta barrel"/>
    <property type="match status" value="1"/>
</dbReference>
<evidence type="ECO:0000313" key="2">
    <source>
        <dbReference type="Proteomes" id="UP000025047"/>
    </source>
</evidence>
<evidence type="ECO:0008006" key="3">
    <source>
        <dbReference type="Google" id="ProtNLM"/>
    </source>
</evidence>
<dbReference type="eggNOG" id="COG3795">
    <property type="taxonomic scope" value="Bacteria"/>
</dbReference>
<evidence type="ECO:0000313" key="1">
    <source>
        <dbReference type="EMBL" id="EYD73083.1"/>
    </source>
</evidence>
<sequence length="107" mass="11361">MADKRFMYIYHGNGMSPPESEEAGREAMARWQGWMDGIRSHIVDEGAPAGKSHTVSQSGVTHDGGANPVYGYTLVTAPDIDAAIAMAKDCPMVADGGSVEVCEALEM</sequence>
<dbReference type="HOGENOM" id="CLU_130902_4_2_5"/>
<keyword evidence="2" id="KW-1185">Reference proteome</keyword>
<organism evidence="1 2">
    <name type="scientific">Limimaricola hongkongensis DSM 17492</name>
    <dbReference type="NCBI Taxonomy" id="1122180"/>
    <lineage>
        <taxon>Bacteria</taxon>
        <taxon>Pseudomonadati</taxon>
        <taxon>Pseudomonadota</taxon>
        <taxon>Alphaproteobacteria</taxon>
        <taxon>Rhodobacterales</taxon>
        <taxon>Paracoccaceae</taxon>
        <taxon>Limimaricola</taxon>
    </lineage>
</organism>